<dbReference type="RefSeq" id="WP_329410924.1">
    <property type="nucleotide sequence ID" value="NZ_CP109441.1"/>
</dbReference>
<name>A0ABZ1YYB4_9NOCA</name>
<gene>
    <name evidence="3" type="ORF">OG563_01055</name>
</gene>
<dbReference type="PANTHER" id="PTHR46623">
    <property type="entry name" value="CARBOXYMETHYLENEBUTENOLIDASE-RELATED"/>
    <property type="match status" value="1"/>
</dbReference>
<evidence type="ECO:0000259" key="2">
    <source>
        <dbReference type="Pfam" id="PF01738"/>
    </source>
</evidence>
<evidence type="ECO:0000256" key="1">
    <source>
        <dbReference type="SAM" id="MobiDB-lite"/>
    </source>
</evidence>
<evidence type="ECO:0000313" key="4">
    <source>
        <dbReference type="Proteomes" id="UP001432062"/>
    </source>
</evidence>
<dbReference type="GO" id="GO:0016787">
    <property type="term" value="F:hydrolase activity"/>
    <property type="evidence" value="ECO:0007669"/>
    <property type="project" value="UniProtKB-KW"/>
</dbReference>
<feature type="compositionally biased region" description="Low complexity" evidence="1">
    <location>
        <begin position="56"/>
        <end position="80"/>
    </location>
</feature>
<dbReference type="SUPFAM" id="SSF53474">
    <property type="entry name" value="alpha/beta-Hydrolases"/>
    <property type="match status" value="1"/>
</dbReference>
<sequence>MTPLQRYIAEEIATDHADGLIGRREALRRLGMLGVGATAAVALLAACSSSGDQANTASTGSKPAASSAPPGTSGAVPATAITFPGPEGRQLQAAWAAAPEPRGSLLVIHENKGLTDHIRSVTGRFAGAGYSALAVDLLSELGGTAAFTDPAAATAELGKIAPAQFTADLQAGIAELERRVPGKKIGTTGFCFGGGLVWLLLAAGTPKLAAATPFYGPFPENGDLSGSKAAVLGIYAAKDERVIASRPTAEAALDRAGLTHEIYVAPNADHAFFNDTGPRYNPTAAAEAWQRVLDWYGTYLG</sequence>
<dbReference type="Gene3D" id="3.40.50.1820">
    <property type="entry name" value="alpha/beta hydrolase"/>
    <property type="match status" value="1"/>
</dbReference>
<dbReference type="InterPro" id="IPR002925">
    <property type="entry name" value="Dienelactn_hydro"/>
</dbReference>
<keyword evidence="3" id="KW-0378">Hydrolase</keyword>
<organism evidence="3 4">
    <name type="scientific">Nocardia vinacea</name>
    <dbReference type="NCBI Taxonomy" id="96468"/>
    <lineage>
        <taxon>Bacteria</taxon>
        <taxon>Bacillati</taxon>
        <taxon>Actinomycetota</taxon>
        <taxon>Actinomycetes</taxon>
        <taxon>Mycobacteriales</taxon>
        <taxon>Nocardiaceae</taxon>
        <taxon>Nocardia</taxon>
    </lineage>
</organism>
<feature type="region of interest" description="Disordered" evidence="1">
    <location>
        <begin position="52"/>
        <end position="80"/>
    </location>
</feature>
<reference evidence="3" key="1">
    <citation type="submission" date="2022-10" db="EMBL/GenBank/DDBJ databases">
        <title>The complete genomes of actinobacterial strains from the NBC collection.</title>
        <authorList>
            <person name="Joergensen T.S."/>
            <person name="Alvarez Arevalo M."/>
            <person name="Sterndorff E.B."/>
            <person name="Faurdal D."/>
            <person name="Vuksanovic O."/>
            <person name="Mourched A.-S."/>
            <person name="Charusanti P."/>
            <person name="Shaw S."/>
            <person name="Blin K."/>
            <person name="Weber T."/>
        </authorList>
    </citation>
    <scope>NUCLEOTIDE SEQUENCE</scope>
    <source>
        <strain evidence="3">NBC_01482</strain>
    </source>
</reference>
<dbReference type="InterPro" id="IPR029058">
    <property type="entry name" value="AB_hydrolase_fold"/>
</dbReference>
<evidence type="ECO:0000313" key="3">
    <source>
        <dbReference type="EMBL" id="WUV46881.1"/>
    </source>
</evidence>
<dbReference type="PANTHER" id="PTHR46623:SF6">
    <property type="entry name" value="ALPHA_BETA-HYDROLASES SUPERFAMILY PROTEIN"/>
    <property type="match status" value="1"/>
</dbReference>
<dbReference type="Proteomes" id="UP001432062">
    <property type="component" value="Chromosome"/>
</dbReference>
<keyword evidence="4" id="KW-1185">Reference proteome</keyword>
<proteinExistence type="predicted"/>
<dbReference type="EMBL" id="CP109441">
    <property type="protein sequence ID" value="WUV46881.1"/>
    <property type="molecule type" value="Genomic_DNA"/>
</dbReference>
<dbReference type="InterPro" id="IPR051049">
    <property type="entry name" value="Dienelactone_hydrolase-like"/>
</dbReference>
<dbReference type="Pfam" id="PF01738">
    <property type="entry name" value="DLH"/>
    <property type="match status" value="1"/>
</dbReference>
<feature type="domain" description="Dienelactone hydrolase" evidence="2">
    <location>
        <begin position="102"/>
        <end position="299"/>
    </location>
</feature>
<protein>
    <submittedName>
        <fullName evidence="3">Dienelactone hydrolase family protein</fullName>
    </submittedName>
</protein>
<accession>A0ABZ1YYB4</accession>